<keyword evidence="3" id="KW-1185">Reference proteome</keyword>
<organism evidence="2 3">
    <name type="scientific">Ignelater luminosus</name>
    <name type="common">Cucubano</name>
    <name type="synonym">Pyrophorus luminosus</name>
    <dbReference type="NCBI Taxonomy" id="2038154"/>
    <lineage>
        <taxon>Eukaryota</taxon>
        <taxon>Metazoa</taxon>
        <taxon>Ecdysozoa</taxon>
        <taxon>Arthropoda</taxon>
        <taxon>Hexapoda</taxon>
        <taxon>Insecta</taxon>
        <taxon>Pterygota</taxon>
        <taxon>Neoptera</taxon>
        <taxon>Endopterygota</taxon>
        <taxon>Coleoptera</taxon>
        <taxon>Polyphaga</taxon>
        <taxon>Elateriformia</taxon>
        <taxon>Elateroidea</taxon>
        <taxon>Elateridae</taxon>
        <taxon>Agrypninae</taxon>
        <taxon>Pyrophorini</taxon>
        <taxon>Ignelater</taxon>
    </lineage>
</organism>
<sequence>MRQHKSEDGKEEIKDLTQKTTDKKSEWKNNVIRREERYSHLKEGDKMSARTEAMEVLRKYTKQRLPCHCFSAEEESPVMSKLYNFVTVLFRKLEEYHLIHQRFMEDSVIWLKFDKVVIISSKRDRISLSSTGGRPSLEFNKSSTRIKQRKVKKACNCLQNQPSKDKGDDVLPRLQTVRLVGDQQFQAFMQVAGNGKKFRYGAVVEKVQDLFQASEDYGFFHCVSTDLRMSWGIADQFRRRYGRLNELENQCPNVGKTSGCKMEEDHCSIW</sequence>
<dbReference type="Proteomes" id="UP000801492">
    <property type="component" value="Unassembled WGS sequence"/>
</dbReference>
<dbReference type="EMBL" id="VTPC01000437">
    <property type="protein sequence ID" value="KAF2905780.1"/>
    <property type="molecule type" value="Genomic_DNA"/>
</dbReference>
<comment type="caution">
    <text evidence="2">The sequence shown here is derived from an EMBL/GenBank/DDBJ whole genome shotgun (WGS) entry which is preliminary data.</text>
</comment>
<evidence type="ECO:0000256" key="1">
    <source>
        <dbReference type="SAM" id="MobiDB-lite"/>
    </source>
</evidence>
<proteinExistence type="predicted"/>
<gene>
    <name evidence="2" type="ORF">ILUMI_00396</name>
</gene>
<dbReference type="InterPro" id="IPR043472">
    <property type="entry name" value="Macro_dom-like"/>
</dbReference>
<dbReference type="AlphaFoldDB" id="A0A8K0DGC1"/>
<dbReference type="Gene3D" id="3.40.220.10">
    <property type="entry name" value="Leucine Aminopeptidase, subunit E, domain 1"/>
    <property type="match status" value="1"/>
</dbReference>
<name>A0A8K0DGC1_IGNLU</name>
<protein>
    <submittedName>
        <fullName evidence="2">Uncharacterized protein</fullName>
    </submittedName>
</protein>
<evidence type="ECO:0000313" key="2">
    <source>
        <dbReference type="EMBL" id="KAF2905780.1"/>
    </source>
</evidence>
<evidence type="ECO:0000313" key="3">
    <source>
        <dbReference type="Proteomes" id="UP000801492"/>
    </source>
</evidence>
<dbReference type="OrthoDB" id="2155246at2759"/>
<feature type="region of interest" description="Disordered" evidence="1">
    <location>
        <begin position="1"/>
        <end position="28"/>
    </location>
</feature>
<reference evidence="2" key="1">
    <citation type="submission" date="2019-08" db="EMBL/GenBank/DDBJ databases">
        <title>The genome of the North American firefly Photinus pyralis.</title>
        <authorList>
            <consortium name="Photinus pyralis genome working group"/>
            <person name="Fallon T.R."/>
            <person name="Sander Lower S.E."/>
            <person name="Weng J.-K."/>
        </authorList>
    </citation>
    <scope>NUCLEOTIDE SEQUENCE</scope>
    <source>
        <strain evidence="2">TRF0915ILg1</strain>
        <tissue evidence="2">Whole body</tissue>
    </source>
</reference>
<accession>A0A8K0DGC1</accession>